<evidence type="ECO:0000259" key="8">
    <source>
        <dbReference type="SMART" id="SM00382"/>
    </source>
</evidence>
<dbReference type="InterPro" id="IPR027417">
    <property type="entry name" value="P-loop_NTPase"/>
</dbReference>
<dbReference type="Proteomes" id="UP000182737">
    <property type="component" value="Unassembled WGS sequence"/>
</dbReference>
<evidence type="ECO:0000313" key="10">
    <source>
        <dbReference type="Proteomes" id="UP000182737"/>
    </source>
</evidence>
<dbReference type="GO" id="GO:0016887">
    <property type="term" value="F:ATP hydrolysis activity"/>
    <property type="evidence" value="ECO:0007669"/>
    <property type="project" value="InterPro"/>
</dbReference>
<dbReference type="PANTHER" id="PTHR42771">
    <property type="entry name" value="IRON(3+)-HYDROXAMATE IMPORT ATP-BINDING PROTEIN FHUC"/>
    <property type="match status" value="1"/>
</dbReference>
<gene>
    <name evidence="9" type="ORF">SAMN04487775_10787</name>
</gene>
<evidence type="ECO:0000256" key="1">
    <source>
        <dbReference type="ARBA" id="ARBA00004202"/>
    </source>
</evidence>
<name>A0A1I3LMS4_9SPIR</name>
<evidence type="ECO:0000256" key="3">
    <source>
        <dbReference type="ARBA" id="ARBA00022475"/>
    </source>
</evidence>
<keyword evidence="3" id="KW-1003">Cell membrane</keyword>
<keyword evidence="6" id="KW-0406">Ion transport</keyword>
<dbReference type="Pfam" id="PF13304">
    <property type="entry name" value="AAA_21"/>
    <property type="match status" value="1"/>
</dbReference>
<dbReference type="Pfam" id="PF13476">
    <property type="entry name" value="AAA_23"/>
    <property type="match status" value="1"/>
</dbReference>
<dbReference type="PANTHER" id="PTHR42771:SF2">
    <property type="entry name" value="IRON(3+)-HYDROXAMATE IMPORT ATP-BINDING PROTEIN FHUC"/>
    <property type="match status" value="1"/>
</dbReference>
<keyword evidence="4" id="KW-0410">Iron transport</keyword>
<dbReference type="OrthoDB" id="346285at2"/>
<dbReference type="InterPro" id="IPR003959">
    <property type="entry name" value="ATPase_AAA_core"/>
</dbReference>
<dbReference type="GO" id="GO:0006302">
    <property type="term" value="P:double-strand break repair"/>
    <property type="evidence" value="ECO:0007669"/>
    <property type="project" value="InterPro"/>
</dbReference>
<feature type="domain" description="AAA+ ATPase" evidence="8">
    <location>
        <begin position="37"/>
        <end position="216"/>
    </location>
</feature>
<dbReference type="GO" id="GO:0006826">
    <property type="term" value="P:iron ion transport"/>
    <property type="evidence" value="ECO:0007669"/>
    <property type="project" value="UniProtKB-KW"/>
</dbReference>
<accession>A0A1I3LMS4</accession>
<dbReference type="AlphaFoldDB" id="A0A1I3LMS4"/>
<protein>
    <submittedName>
        <fullName evidence="9">Predicted ATPase</fullName>
    </submittedName>
</protein>
<evidence type="ECO:0000256" key="6">
    <source>
        <dbReference type="ARBA" id="ARBA00023065"/>
    </source>
</evidence>
<keyword evidence="7" id="KW-0472">Membrane</keyword>
<comment type="subcellular location">
    <subcellularLocation>
        <location evidence="1">Cell membrane</location>
        <topology evidence="1">Peripheral membrane protein</topology>
    </subcellularLocation>
</comment>
<sequence length="239" mass="27270">MQNFYINSVKIDWSQISKDSYLRKIKAIKKLEKFSFEKPVTIFSGENGSGKSTLLEAIAKNYGFNEEGGTLNMKFETYNDTSELHNAITLAKGGMKRFGYFFRAESFFNVASEYETLRTLPGGAKTPEYHAMSHGESFMEYISGFDSPGVFILDEPEAALSPNRQMELLLFINKMIHKGAQFIIVTHSPILLSFPNADILNFSEEGLKKIFYEQTDSYRIMELFINHKESILNNLLKDS</sequence>
<evidence type="ECO:0000256" key="4">
    <source>
        <dbReference type="ARBA" id="ARBA00022496"/>
    </source>
</evidence>
<keyword evidence="10" id="KW-1185">Reference proteome</keyword>
<dbReference type="InterPro" id="IPR038729">
    <property type="entry name" value="Rad50/SbcC_AAA"/>
</dbReference>
<dbReference type="SMART" id="SM00382">
    <property type="entry name" value="AAA"/>
    <property type="match status" value="1"/>
</dbReference>
<dbReference type="GO" id="GO:0005524">
    <property type="term" value="F:ATP binding"/>
    <property type="evidence" value="ECO:0007669"/>
    <property type="project" value="InterPro"/>
</dbReference>
<dbReference type="RefSeq" id="WP_074932299.1">
    <property type="nucleotide sequence ID" value="NZ_FORI01000007.1"/>
</dbReference>
<evidence type="ECO:0000256" key="5">
    <source>
        <dbReference type="ARBA" id="ARBA00023004"/>
    </source>
</evidence>
<evidence type="ECO:0000256" key="2">
    <source>
        <dbReference type="ARBA" id="ARBA00022448"/>
    </source>
</evidence>
<keyword evidence="5" id="KW-0408">Iron</keyword>
<dbReference type="SUPFAM" id="SSF52540">
    <property type="entry name" value="P-loop containing nucleoside triphosphate hydrolases"/>
    <property type="match status" value="1"/>
</dbReference>
<dbReference type="GO" id="GO:0005886">
    <property type="term" value="C:plasma membrane"/>
    <property type="evidence" value="ECO:0007669"/>
    <property type="project" value="UniProtKB-SubCell"/>
</dbReference>
<organism evidence="9 10">
    <name type="scientific">Treponema bryantii</name>
    <dbReference type="NCBI Taxonomy" id="163"/>
    <lineage>
        <taxon>Bacteria</taxon>
        <taxon>Pseudomonadati</taxon>
        <taxon>Spirochaetota</taxon>
        <taxon>Spirochaetia</taxon>
        <taxon>Spirochaetales</taxon>
        <taxon>Treponemataceae</taxon>
        <taxon>Treponema</taxon>
    </lineage>
</organism>
<dbReference type="EMBL" id="FORI01000007">
    <property type="protein sequence ID" value="SFI86058.1"/>
    <property type="molecule type" value="Genomic_DNA"/>
</dbReference>
<evidence type="ECO:0000256" key="7">
    <source>
        <dbReference type="ARBA" id="ARBA00023136"/>
    </source>
</evidence>
<reference evidence="10" key="1">
    <citation type="submission" date="2016-10" db="EMBL/GenBank/DDBJ databases">
        <authorList>
            <person name="Varghese N."/>
            <person name="Submissions S."/>
        </authorList>
    </citation>
    <scope>NUCLEOTIDE SEQUENCE [LARGE SCALE GENOMIC DNA]</scope>
    <source>
        <strain evidence="10">XBD1002</strain>
    </source>
</reference>
<dbReference type="Gene3D" id="3.40.50.300">
    <property type="entry name" value="P-loop containing nucleotide triphosphate hydrolases"/>
    <property type="match status" value="2"/>
</dbReference>
<evidence type="ECO:0000313" key="9">
    <source>
        <dbReference type="EMBL" id="SFI86058.1"/>
    </source>
</evidence>
<dbReference type="InterPro" id="IPR051535">
    <property type="entry name" value="Siderophore_ABC-ATPase"/>
</dbReference>
<proteinExistence type="predicted"/>
<dbReference type="InterPro" id="IPR003593">
    <property type="entry name" value="AAA+_ATPase"/>
</dbReference>
<keyword evidence="2" id="KW-0813">Transport</keyword>